<sequence>MEGKTIEELLKEVGENSPFKISKHLGVHVEYKDILGDVVGMYIPGKVSIFFINSSEEYEVQEKVCFQLLAKFIGNKELSSCITKQDILHMDRSHQILTRMKNFILNTKFAPLIVGMTINK</sequence>
<gene>
    <name evidence="1" type="ORF">EHS13_18705</name>
</gene>
<evidence type="ECO:0000313" key="1">
    <source>
        <dbReference type="EMBL" id="QGQ96763.1"/>
    </source>
</evidence>
<organism evidence="1 2">
    <name type="scientific">Paenibacillus psychroresistens</name>
    <dbReference type="NCBI Taxonomy" id="1778678"/>
    <lineage>
        <taxon>Bacteria</taxon>
        <taxon>Bacillati</taxon>
        <taxon>Bacillota</taxon>
        <taxon>Bacilli</taxon>
        <taxon>Bacillales</taxon>
        <taxon>Paenibacillaceae</taxon>
        <taxon>Paenibacillus</taxon>
    </lineage>
</organism>
<dbReference type="RefSeq" id="WP_155701836.1">
    <property type="nucleotide sequence ID" value="NZ_CP034235.1"/>
</dbReference>
<accession>A0A6B8RMI5</accession>
<name>A0A6B8RMI5_9BACL</name>
<reference evidence="2" key="1">
    <citation type="submission" date="2018-11" db="EMBL/GenBank/DDBJ databases">
        <title>Complete genome sequence of Paenibacillus sp. ML311-T8.</title>
        <authorList>
            <person name="Nam Y.-D."/>
            <person name="Kang J."/>
            <person name="Chung W.-H."/>
            <person name="Park Y.S."/>
        </authorList>
    </citation>
    <scope>NUCLEOTIDE SEQUENCE [LARGE SCALE GENOMIC DNA]</scope>
    <source>
        <strain evidence="2">ML311-T8</strain>
    </source>
</reference>
<protein>
    <submittedName>
        <fullName evidence="1">Uncharacterized protein</fullName>
    </submittedName>
</protein>
<dbReference type="Proteomes" id="UP000426246">
    <property type="component" value="Chromosome"/>
</dbReference>
<dbReference type="EMBL" id="CP034235">
    <property type="protein sequence ID" value="QGQ96763.1"/>
    <property type="molecule type" value="Genomic_DNA"/>
</dbReference>
<proteinExistence type="predicted"/>
<evidence type="ECO:0000313" key="2">
    <source>
        <dbReference type="Proteomes" id="UP000426246"/>
    </source>
</evidence>
<dbReference type="KEGG" id="ppsc:EHS13_18705"/>
<dbReference type="AlphaFoldDB" id="A0A6B8RMI5"/>
<keyword evidence="2" id="KW-1185">Reference proteome</keyword>